<sequence length="105" mass="10545">MRAAPGILVLTLAAAVLAGCGPVPVADAERTCLGDARAARGPQSSVSVGVAGDRHGVHPVAGVSLSISSDAIAGRDPSDVFTRCVMRRSGQMPTRPLTSQPGWAG</sequence>
<accession>A0A344PKH3</accession>
<dbReference type="OrthoDB" id="7691501at2"/>
<evidence type="ECO:0008006" key="4">
    <source>
        <dbReference type="Google" id="ProtNLM"/>
    </source>
</evidence>
<keyword evidence="1" id="KW-0732">Signal</keyword>
<evidence type="ECO:0000313" key="2">
    <source>
        <dbReference type="EMBL" id="AXC49878.1"/>
    </source>
</evidence>
<protein>
    <recommendedName>
        <fullName evidence="4">Lipoprotein</fullName>
    </recommendedName>
</protein>
<feature type="chain" id="PRO_5016599875" description="Lipoprotein" evidence="1">
    <location>
        <begin position="19"/>
        <end position="105"/>
    </location>
</feature>
<reference evidence="3" key="1">
    <citation type="submission" date="2018-07" db="EMBL/GenBank/DDBJ databases">
        <title>Genome sequencing of Paracoccus sp. SC2-6.</title>
        <authorList>
            <person name="Heo J."/>
            <person name="Kim S.-J."/>
            <person name="Kwon S.-W."/>
        </authorList>
    </citation>
    <scope>NUCLEOTIDE SEQUENCE [LARGE SCALE GENOMIC DNA]</scope>
    <source>
        <strain evidence="3">SC2-6</strain>
    </source>
</reference>
<feature type="signal peptide" evidence="1">
    <location>
        <begin position="1"/>
        <end position="18"/>
    </location>
</feature>
<gene>
    <name evidence="2" type="ORF">DRW48_09410</name>
</gene>
<dbReference type="RefSeq" id="WP_114076197.1">
    <property type="nucleotide sequence ID" value="NZ_CP030918.1"/>
</dbReference>
<organism evidence="2 3">
    <name type="scientific">Paracoccus suum</name>
    <dbReference type="NCBI Taxonomy" id="2259340"/>
    <lineage>
        <taxon>Bacteria</taxon>
        <taxon>Pseudomonadati</taxon>
        <taxon>Pseudomonadota</taxon>
        <taxon>Alphaproteobacteria</taxon>
        <taxon>Rhodobacterales</taxon>
        <taxon>Paracoccaceae</taxon>
        <taxon>Paracoccus</taxon>
    </lineage>
</organism>
<dbReference type="PROSITE" id="PS51257">
    <property type="entry name" value="PROKAR_LIPOPROTEIN"/>
    <property type="match status" value="1"/>
</dbReference>
<keyword evidence="3" id="KW-1185">Reference proteome</keyword>
<proteinExistence type="predicted"/>
<dbReference type="KEGG" id="pars:DRW48_09410"/>
<dbReference type="AlphaFoldDB" id="A0A344PKH3"/>
<dbReference type="EMBL" id="CP030918">
    <property type="protein sequence ID" value="AXC49878.1"/>
    <property type="molecule type" value="Genomic_DNA"/>
</dbReference>
<dbReference type="Proteomes" id="UP000252023">
    <property type="component" value="Chromosome"/>
</dbReference>
<evidence type="ECO:0000256" key="1">
    <source>
        <dbReference type="SAM" id="SignalP"/>
    </source>
</evidence>
<name>A0A344PKH3_9RHOB</name>
<evidence type="ECO:0000313" key="3">
    <source>
        <dbReference type="Proteomes" id="UP000252023"/>
    </source>
</evidence>